<evidence type="ECO:0000313" key="3">
    <source>
        <dbReference type="Proteomes" id="UP000190750"/>
    </source>
</evidence>
<name>A0A1T1APA0_RHOFE</name>
<dbReference type="Proteomes" id="UP000190750">
    <property type="component" value="Unassembled WGS sequence"/>
</dbReference>
<proteinExistence type="predicted"/>
<dbReference type="EMBL" id="MTJN01000002">
    <property type="protein sequence ID" value="OOV05823.1"/>
    <property type="molecule type" value="Genomic_DNA"/>
</dbReference>
<keyword evidence="3" id="KW-1185">Reference proteome</keyword>
<evidence type="ECO:0000259" key="1">
    <source>
        <dbReference type="Pfam" id="PF04233"/>
    </source>
</evidence>
<dbReference type="NCBIfam" id="TIGR01641">
    <property type="entry name" value="phageSPP1_gp7"/>
    <property type="match status" value="1"/>
</dbReference>
<protein>
    <recommendedName>
        <fullName evidence="1">Phage head morphogenesis domain-containing protein</fullName>
    </recommendedName>
</protein>
<comment type="caution">
    <text evidence="2">The sequence shown here is derived from an EMBL/GenBank/DDBJ whole genome shotgun (WGS) entry which is preliminary data.</text>
</comment>
<feature type="domain" description="Phage head morphogenesis" evidence="1">
    <location>
        <begin position="52"/>
        <end position="165"/>
    </location>
</feature>
<gene>
    <name evidence="2" type="ORF">RF819_03060</name>
</gene>
<dbReference type="AlphaFoldDB" id="A0A1T1APA0"/>
<accession>A0A1T1APA0</accession>
<dbReference type="RefSeq" id="WP_200224167.1">
    <property type="nucleotide sequence ID" value="NZ_NRRK01000017.1"/>
</dbReference>
<dbReference type="STRING" id="28066.RF819_03060"/>
<sequence>MADGVKFTEAIDYLKGKLPEVSLKWDDLAGPVHGKVFTIAGATSADLVLDMHVAVTDALSNGSTLSQFRKDFDRIVQQHGWTYKGKRGWRSAVIFNTNMRSAHMAGRWKQLIANQAQRPYLQYRTAGDSRVRPLHKMWNGLIYPLSDSFWQTHFPPNGWGCRCTVRAYGEAEMKDKDLSESAPFEIKTREVITGDGEIKDRVPVGIDPGWDHNVGQAWISPELALGKKLAALPRQLQGPLVDKTISPAFQKVLSDNFKGFKTGIKQRSGQAQIVGFMDSGMINALAEKLPAIELQSTAVSVLDGLTNHLAGGHKASSLQAWPDEWVNSLPEHFRNYRAVLWDKKKNTLIVVPQGSFNKTLPKIILRLNEPTKFGTSASVISLGSASAANLQDRNAYDLLLGTLDP</sequence>
<dbReference type="InterPro" id="IPR006528">
    <property type="entry name" value="Phage_head_morphogenesis_dom"/>
</dbReference>
<evidence type="ECO:0000313" key="2">
    <source>
        <dbReference type="EMBL" id="OOV05823.1"/>
    </source>
</evidence>
<organism evidence="2 3">
    <name type="scientific">Rhodoferax fermentans</name>
    <dbReference type="NCBI Taxonomy" id="28066"/>
    <lineage>
        <taxon>Bacteria</taxon>
        <taxon>Pseudomonadati</taxon>
        <taxon>Pseudomonadota</taxon>
        <taxon>Betaproteobacteria</taxon>
        <taxon>Burkholderiales</taxon>
        <taxon>Comamonadaceae</taxon>
        <taxon>Rhodoferax</taxon>
    </lineage>
</organism>
<reference evidence="2 3" key="1">
    <citation type="submission" date="2017-01" db="EMBL/GenBank/DDBJ databases">
        <title>Genome sequencing of Rhodoferax fermentans JCM 7819.</title>
        <authorList>
            <person name="Kim Y.J."/>
            <person name="Farh M.E.-A."/>
            <person name="Yang D.-C."/>
        </authorList>
    </citation>
    <scope>NUCLEOTIDE SEQUENCE [LARGE SCALE GENOMIC DNA]</scope>
    <source>
        <strain evidence="2 3">JCM 7819</strain>
    </source>
</reference>
<dbReference type="Pfam" id="PF04233">
    <property type="entry name" value="Phage_Mu_F"/>
    <property type="match status" value="1"/>
</dbReference>